<keyword evidence="2" id="KW-1185">Reference proteome</keyword>
<protein>
    <submittedName>
        <fullName evidence="1">Uncharacterized protein</fullName>
    </submittedName>
</protein>
<dbReference type="KEGG" id="mfy:HH212_01925"/>
<dbReference type="RefSeq" id="WP_169433840.1">
    <property type="nucleotide sequence ID" value="NZ_CP051685.1"/>
</dbReference>
<evidence type="ECO:0000313" key="2">
    <source>
        <dbReference type="Proteomes" id="UP000502415"/>
    </source>
</evidence>
<evidence type="ECO:0000313" key="1">
    <source>
        <dbReference type="EMBL" id="QJD98943.1"/>
    </source>
</evidence>
<accession>A0A7Z2ZR92</accession>
<dbReference type="Proteomes" id="UP000502415">
    <property type="component" value="Chromosome"/>
</dbReference>
<reference evidence="1 2" key="1">
    <citation type="submission" date="2020-04" db="EMBL/GenBank/DDBJ databases">
        <title>Genome sequencing of novel species.</title>
        <authorList>
            <person name="Heo J."/>
            <person name="Kim S.-J."/>
            <person name="Kim J.-S."/>
            <person name="Hong S.-B."/>
            <person name="Kwon S.-W."/>
        </authorList>
    </citation>
    <scope>NUCLEOTIDE SEQUENCE [LARGE SCALE GENOMIC DNA]</scope>
    <source>
        <strain evidence="1 2">GN2-R2</strain>
    </source>
</reference>
<organism evidence="1 2">
    <name type="scientific">Massilia forsythiae</name>
    <dbReference type="NCBI Taxonomy" id="2728020"/>
    <lineage>
        <taxon>Bacteria</taxon>
        <taxon>Pseudomonadati</taxon>
        <taxon>Pseudomonadota</taxon>
        <taxon>Betaproteobacteria</taxon>
        <taxon>Burkholderiales</taxon>
        <taxon>Oxalobacteraceae</taxon>
        <taxon>Telluria group</taxon>
        <taxon>Massilia</taxon>
    </lineage>
</organism>
<gene>
    <name evidence="1" type="ORF">HH212_01925</name>
</gene>
<proteinExistence type="predicted"/>
<name>A0A7Z2ZR92_9BURK</name>
<sequence length="163" mass="18454">MGKSSRKKRRAHNNSIKKSHSQPVIAVLTKAVWTSAQVIATGISIYQAFDESTKTLIKTVLTNGSLGFVTNLRTLSNDEQIVQVGKLIGAQREIGKWLRQDLLPPMKNTFNKFELANGLEQILLDSIKIPEKDLQEYFSTWLSYWKLSSSIPVKNEAKRPRKI</sequence>
<dbReference type="AlphaFoldDB" id="A0A7Z2ZR92"/>
<dbReference type="EMBL" id="CP051685">
    <property type="protein sequence ID" value="QJD98943.1"/>
    <property type="molecule type" value="Genomic_DNA"/>
</dbReference>